<accession>A0A4R2PN83</accession>
<comment type="similarity">
    <text evidence="1 2">Belongs to the UPF0102 family.</text>
</comment>
<dbReference type="EMBL" id="SLXO01000003">
    <property type="protein sequence ID" value="TCP36218.1"/>
    <property type="molecule type" value="Genomic_DNA"/>
</dbReference>
<evidence type="ECO:0000256" key="1">
    <source>
        <dbReference type="ARBA" id="ARBA00006738"/>
    </source>
</evidence>
<dbReference type="NCBIfam" id="NF009151">
    <property type="entry name" value="PRK12497.1-5"/>
    <property type="match status" value="1"/>
</dbReference>
<comment type="caution">
    <text evidence="3">The sequence shown here is derived from an EMBL/GenBank/DDBJ whole genome shotgun (WGS) entry which is preliminary data.</text>
</comment>
<proteinExistence type="inferred from homology"/>
<dbReference type="AlphaFoldDB" id="A0A4R2PN83"/>
<reference evidence="3 4" key="1">
    <citation type="submission" date="2019-03" db="EMBL/GenBank/DDBJ databases">
        <title>Genomic Encyclopedia of Type Strains, Phase IV (KMG-IV): sequencing the most valuable type-strain genomes for metagenomic binning, comparative biology and taxonomic classification.</title>
        <authorList>
            <person name="Goeker M."/>
        </authorList>
    </citation>
    <scope>NUCLEOTIDE SEQUENCE [LARGE SCALE GENOMIC DNA]</scope>
    <source>
        <strain evidence="3 4">DSM 2132</strain>
    </source>
</reference>
<sequence length="129" mass="14692">MARRAPHRPDRAAAEARGRRAERWAAWWLRLKGYRLVERRFRTPVGEVDLIVAKGPVLAFVEVKHRRALAHLPDSLNARQRDRVARAALAYMAGNPAAAAADIRFDLVLVGRWPWPRHIPGAWRPRAGL</sequence>
<dbReference type="RefSeq" id="WP_132707778.1">
    <property type="nucleotide sequence ID" value="NZ_JACIGF010000003.1"/>
</dbReference>
<dbReference type="HAMAP" id="MF_00048">
    <property type="entry name" value="UPF0102"/>
    <property type="match status" value="1"/>
</dbReference>
<organism evidence="3 4">
    <name type="scientific">Rhodothalassium salexigens DSM 2132</name>
    <dbReference type="NCBI Taxonomy" id="1188247"/>
    <lineage>
        <taxon>Bacteria</taxon>
        <taxon>Pseudomonadati</taxon>
        <taxon>Pseudomonadota</taxon>
        <taxon>Alphaproteobacteria</taxon>
        <taxon>Rhodothalassiales</taxon>
        <taxon>Rhodothalassiaceae</taxon>
        <taxon>Rhodothalassium</taxon>
    </lineage>
</organism>
<dbReference type="GO" id="GO:0004519">
    <property type="term" value="F:endonuclease activity"/>
    <property type="evidence" value="ECO:0007669"/>
    <property type="project" value="UniProtKB-KW"/>
</dbReference>
<keyword evidence="4" id="KW-1185">Reference proteome</keyword>
<dbReference type="PANTHER" id="PTHR34039">
    <property type="entry name" value="UPF0102 PROTEIN YRAN"/>
    <property type="match status" value="1"/>
</dbReference>
<gene>
    <name evidence="3" type="ORF">EV659_103105</name>
</gene>
<name>A0A4R2PN83_RHOSA</name>
<dbReference type="Pfam" id="PF02021">
    <property type="entry name" value="UPF0102"/>
    <property type="match status" value="1"/>
</dbReference>
<protein>
    <recommendedName>
        <fullName evidence="2">UPF0102 protein EV659_103105</fullName>
    </recommendedName>
</protein>
<dbReference type="Gene3D" id="3.40.1350.10">
    <property type="match status" value="1"/>
</dbReference>
<dbReference type="InterPro" id="IPR011335">
    <property type="entry name" value="Restrct_endonuc-II-like"/>
</dbReference>
<dbReference type="InterPro" id="IPR003509">
    <property type="entry name" value="UPF0102_YraN-like"/>
</dbReference>
<dbReference type="GO" id="GO:0003676">
    <property type="term" value="F:nucleic acid binding"/>
    <property type="evidence" value="ECO:0007669"/>
    <property type="project" value="InterPro"/>
</dbReference>
<dbReference type="OrthoDB" id="9812968at2"/>
<keyword evidence="3" id="KW-0540">Nuclease</keyword>
<keyword evidence="3" id="KW-0378">Hydrolase</keyword>
<evidence type="ECO:0000313" key="4">
    <source>
        <dbReference type="Proteomes" id="UP000295399"/>
    </source>
</evidence>
<evidence type="ECO:0000256" key="2">
    <source>
        <dbReference type="HAMAP-Rule" id="MF_00048"/>
    </source>
</evidence>
<dbReference type="SUPFAM" id="SSF52980">
    <property type="entry name" value="Restriction endonuclease-like"/>
    <property type="match status" value="1"/>
</dbReference>
<dbReference type="InterPro" id="IPR011856">
    <property type="entry name" value="tRNA_endonuc-like_dom_sf"/>
</dbReference>
<dbReference type="InParanoid" id="A0A4R2PN83"/>
<keyword evidence="3" id="KW-0255">Endonuclease</keyword>
<evidence type="ECO:0000313" key="3">
    <source>
        <dbReference type="EMBL" id="TCP36218.1"/>
    </source>
</evidence>
<dbReference type="Proteomes" id="UP000295399">
    <property type="component" value="Unassembled WGS sequence"/>
</dbReference>
<dbReference type="PANTHER" id="PTHR34039:SF1">
    <property type="entry name" value="UPF0102 PROTEIN YRAN"/>
    <property type="match status" value="1"/>
</dbReference>